<keyword evidence="6 8" id="KW-1015">Disulfide bond</keyword>
<dbReference type="GO" id="GO:0009505">
    <property type="term" value="C:plant-type cell wall"/>
    <property type="evidence" value="ECO:0007669"/>
    <property type="project" value="TreeGrafter"/>
</dbReference>
<dbReference type="InterPro" id="IPR017853">
    <property type="entry name" value="GH"/>
</dbReference>
<dbReference type="InterPro" id="IPR013785">
    <property type="entry name" value="Aldolase_TIM"/>
</dbReference>
<dbReference type="Gene3D" id="2.60.40.1180">
    <property type="entry name" value="Golgi alpha-mannosidase II"/>
    <property type="match status" value="1"/>
</dbReference>
<evidence type="ECO:0000256" key="9">
    <source>
        <dbReference type="SAM" id="SignalP"/>
    </source>
</evidence>
<dbReference type="PRINTS" id="PR00740">
    <property type="entry name" value="GLHYDRLASE27"/>
</dbReference>
<dbReference type="InterPro" id="IPR013780">
    <property type="entry name" value="Glyco_hydro_b"/>
</dbReference>
<evidence type="ECO:0000256" key="5">
    <source>
        <dbReference type="ARBA" id="ARBA00022801"/>
    </source>
</evidence>
<feature type="domain" description="Alpha galactosidase C-terminal" evidence="10">
    <location>
        <begin position="330"/>
        <end position="407"/>
    </location>
</feature>
<dbReference type="InterPro" id="IPR041233">
    <property type="entry name" value="Melibiase_C"/>
</dbReference>
<dbReference type="EC" id="3.2.1.22" evidence="3 8"/>
<evidence type="ECO:0000256" key="4">
    <source>
        <dbReference type="ARBA" id="ARBA00022729"/>
    </source>
</evidence>
<dbReference type="FunFam" id="3.20.20.70:FF:000093">
    <property type="entry name" value="Alpha-galactosidase"/>
    <property type="match status" value="1"/>
</dbReference>
<evidence type="ECO:0000313" key="11">
    <source>
        <dbReference type="EMBL" id="QCE12123.1"/>
    </source>
</evidence>
<evidence type="ECO:0000256" key="6">
    <source>
        <dbReference type="ARBA" id="ARBA00023157"/>
    </source>
</evidence>
<dbReference type="GO" id="GO:0005975">
    <property type="term" value="P:carbohydrate metabolic process"/>
    <property type="evidence" value="ECO:0007669"/>
    <property type="project" value="InterPro"/>
</dbReference>
<organism evidence="11 12">
    <name type="scientific">Vigna unguiculata</name>
    <name type="common">Cowpea</name>
    <dbReference type="NCBI Taxonomy" id="3917"/>
    <lineage>
        <taxon>Eukaryota</taxon>
        <taxon>Viridiplantae</taxon>
        <taxon>Streptophyta</taxon>
        <taxon>Embryophyta</taxon>
        <taxon>Tracheophyta</taxon>
        <taxon>Spermatophyta</taxon>
        <taxon>Magnoliopsida</taxon>
        <taxon>eudicotyledons</taxon>
        <taxon>Gunneridae</taxon>
        <taxon>Pentapetalae</taxon>
        <taxon>rosids</taxon>
        <taxon>fabids</taxon>
        <taxon>Fabales</taxon>
        <taxon>Fabaceae</taxon>
        <taxon>Papilionoideae</taxon>
        <taxon>50 kb inversion clade</taxon>
        <taxon>NPAAA clade</taxon>
        <taxon>indigoferoid/millettioid clade</taxon>
        <taxon>Phaseoleae</taxon>
        <taxon>Vigna</taxon>
    </lineage>
</organism>
<evidence type="ECO:0000256" key="1">
    <source>
        <dbReference type="ARBA" id="ARBA00001255"/>
    </source>
</evidence>
<dbReference type="Proteomes" id="UP000501690">
    <property type="component" value="Linkage Group LG10"/>
</dbReference>
<evidence type="ECO:0000256" key="3">
    <source>
        <dbReference type="ARBA" id="ARBA00012755"/>
    </source>
</evidence>
<dbReference type="Gramene" id="Vigun05g084800.2.v1.2">
    <property type="protein sequence ID" value="Vigun05g084800.2.v1.2"/>
    <property type="gene ID" value="Vigun05g084800.v1.2"/>
</dbReference>
<protein>
    <recommendedName>
        <fullName evidence="3 8">Alpha-galactosidase</fullName>
        <ecNumber evidence="3 8">3.2.1.22</ecNumber>
    </recommendedName>
    <alternativeName>
        <fullName evidence="8">Melibiase</fullName>
    </alternativeName>
</protein>
<dbReference type="InterPro" id="IPR002241">
    <property type="entry name" value="Glyco_hydro_27"/>
</dbReference>
<keyword evidence="4 9" id="KW-0732">Signal</keyword>
<dbReference type="PROSITE" id="PS00512">
    <property type="entry name" value="ALPHA_GALACTOSIDASE"/>
    <property type="match status" value="1"/>
</dbReference>
<keyword evidence="5 8" id="KW-0378">Hydrolase</keyword>
<dbReference type="SUPFAM" id="SSF51445">
    <property type="entry name" value="(Trans)glycosidases"/>
    <property type="match status" value="1"/>
</dbReference>
<dbReference type="InterPro" id="IPR000111">
    <property type="entry name" value="Glyco_hydro_27/36_CS"/>
</dbReference>
<comment type="similarity">
    <text evidence="2 8">Belongs to the glycosyl hydrolase 27 family.</text>
</comment>
<dbReference type="Gramene" id="Vigun05g084800.1.v1.2">
    <property type="protein sequence ID" value="Vigun05g084800.1.v1.2"/>
    <property type="gene ID" value="Vigun05g084800.v1.2"/>
</dbReference>
<proteinExistence type="inferred from homology"/>
<dbReference type="PANTHER" id="PTHR11452:SF80">
    <property type="entry name" value="ALPHA-GALACTOSIDASE 1"/>
    <property type="match status" value="1"/>
</dbReference>
<dbReference type="CDD" id="cd14792">
    <property type="entry name" value="GH27"/>
    <property type="match status" value="1"/>
</dbReference>
<evidence type="ECO:0000259" key="10">
    <source>
        <dbReference type="Pfam" id="PF17801"/>
    </source>
</evidence>
<sequence length="411" mass="45865">MERRRNGYEVLVAMLTLLLFSLICATASSSDPAQLHDHVEQHKRNLLANGLGRTPPMGWNSWNHFSCQINEKIIRETADALVSTGLSKLGYTYVNIDDCWAELNRDAHGNLVAKKSTFPSGIKALADYVHSKGLKLGIYSDAGYFTCSKQMPGSLGHEFQDAKTFASWGIDYLKYDNCNNDESKPTDRYPVMTRALSMAGRPIFFSLCEWGDLHPALWGAKVGNSWRTTNDINDSWESMISKADMNEVYAEYARPGGWNDPDMLEVGNGGMTKNEYIVHFSLWALSKAPLLLGCDVRNMTKETVEIVTNKEVIAVNQDSLGVQGKKVRMEGDSEIWAGPLSSYRVAVVLLNRGPWNVSITAYWDDIGLPSKSVVQARDLWEHKTVVGRFQGKLSAEVEPHACKMYVLKPVA</sequence>
<dbReference type="GO" id="GO:0004557">
    <property type="term" value="F:alpha-galactosidase activity"/>
    <property type="evidence" value="ECO:0007669"/>
    <property type="project" value="UniProtKB-EC"/>
</dbReference>
<feature type="chain" id="PRO_5020028892" description="Alpha-galactosidase" evidence="9">
    <location>
        <begin position="30"/>
        <end position="411"/>
    </location>
</feature>
<dbReference type="SUPFAM" id="SSF51011">
    <property type="entry name" value="Glycosyl hydrolase domain"/>
    <property type="match status" value="1"/>
</dbReference>
<gene>
    <name evidence="11" type="ORF">DEO72_LG10g3364</name>
</gene>
<comment type="catalytic activity">
    <reaction evidence="1 8">
        <text>Hydrolysis of terminal, non-reducing alpha-D-galactose residues in alpha-D-galactosides, including galactose oligosaccharides, galactomannans and galactolipids.</text>
        <dbReference type="EC" id="3.2.1.22"/>
    </reaction>
</comment>
<dbReference type="AlphaFoldDB" id="A0A4D6NE29"/>
<keyword evidence="7 8" id="KW-0326">Glycosidase</keyword>
<dbReference type="PANTHER" id="PTHR11452">
    <property type="entry name" value="ALPHA-GALACTOSIDASE/ALPHA-N-ACETYLGALACTOSAMINIDASE"/>
    <property type="match status" value="1"/>
</dbReference>
<reference evidence="11 12" key="1">
    <citation type="submission" date="2019-04" db="EMBL/GenBank/DDBJ databases">
        <title>An improved genome assembly and genetic linkage map for asparagus bean, Vigna unguiculata ssp. sesquipedialis.</title>
        <authorList>
            <person name="Xia Q."/>
            <person name="Zhang R."/>
            <person name="Dong Y."/>
        </authorList>
    </citation>
    <scope>NUCLEOTIDE SEQUENCE [LARGE SCALE GENOMIC DNA]</scope>
    <source>
        <tissue evidence="11">Leaf</tissue>
    </source>
</reference>
<dbReference type="Pfam" id="PF16499">
    <property type="entry name" value="Melibiase_2"/>
    <property type="match status" value="1"/>
</dbReference>
<dbReference type="Pfam" id="PF17801">
    <property type="entry name" value="Melibiase_C"/>
    <property type="match status" value="1"/>
</dbReference>
<keyword evidence="12" id="KW-1185">Reference proteome</keyword>
<dbReference type="OrthoDB" id="5795902at2759"/>
<dbReference type="FunFam" id="2.60.40.1180:FF:000008">
    <property type="entry name" value="Alpha-galactosidase"/>
    <property type="match status" value="1"/>
</dbReference>
<evidence type="ECO:0000313" key="12">
    <source>
        <dbReference type="Proteomes" id="UP000501690"/>
    </source>
</evidence>
<evidence type="ECO:0000256" key="2">
    <source>
        <dbReference type="ARBA" id="ARBA00009743"/>
    </source>
</evidence>
<evidence type="ECO:0000256" key="8">
    <source>
        <dbReference type="RuleBase" id="RU361168"/>
    </source>
</evidence>
<name>A0A4D6NE29_VIGUN</name>
<evidence type="ECO:0000256" key="7">
    <source>
        <dbReference type="ARBA" id="ARBA00023295"/>
    </source>
</evidence>
<accession>A0A4D6NE29</accession>
<dbReference type="Gene3D" id="3.20.20.70">
    <property type="entry name" value="Aldolase class I"/>
    <property type="match status" value="1"/>
</dbReference>
<dbReference type="EMBL" id="CP039354">
    <property type="protein sequence ID" value="QCE12123.1"/>
    <property type="molecule type" value="Genomic_DNA"/>
</dbReference>
<feature type="signal peptide" evidence="9">
    <location>
        <begin position="1"/>
        <end position="29"/>
    </location>
</feature>